<dbReference type="Proteomes" id="UP000250235">
    <property type="component" value="Unassembled WGS sequence"/>
</dbReference>
<accession>A0A2Z7AVM5</accession>
<organism evidence="1 2">
    <name type="scientific">Dorcoceras hygrometricum</name>
    <dbReference type="NCBI Taxonomy" id="472368"/>
    <lineage>
        <taxon>Eukaryota</taxon>
        <taxon>Viridiplantae</taxon>
        <taxon>Streptophyta</taxon>
        <taxon>Embryophyta</taxon>
        <taxon>Tracheophyta</taxon>
        <taxon>Spermatophyta</taxon>
        <taxon>Magnoliopsida</taxon>
        <taxon>eudicotyledons</taxon>
        <taxon>Gunneridae</taxon>
        <taxon>Pentapetalae</taxon>
        <taxon>asterids</taxon>
        <taxon>lamiids</taxon>
        <taxon>Lamiales</taxon>
        <taxon>Gesneriaceae</taxon>
        <taxon>Didymocarpoideae</taxon>
        <taxon>Trichosporeae</taxon>
        <taxon>Loxocarpinae</taxon>
        <taxon>Dorcoceras</taxon>
    </lineage>
</organism>
<proteinExistence type="predicted"/>
<evidence type="ECO:0000313" key="2">
    <source>
        <dbReference type="Proteomes" id="UP000250235"/>
    </source>
</evidence>
<protein>
    <submittedName>
        <fullName evidence="1">Uncharacterized protein</fullName>
    </submittedName>
</protein>
<dbReference type="AlphaFoldDB" id="A0A2Z7AVM5"/>
<sequence>MKVEYRVLNDIIAKALTAKARSFGAVTQGRFDMMVAIMGGIRINWRKIIFRILKATSTRKASAFAVQISILLEEAEEPVAEAIIAEDMEAKAAVAKGKRLDVVRPNAEYVAHPVVKIKRTTVGRVAPSVTSLKTIPAMLLTISVHMARPLKRKLILTEDSDSEDSKTVKKVFWLSAPVAQAIPVLTTKDAMSMQIPDDESLYLEELLLTLQAKDIPPSVTSIEPLKMIRLSQGI</sequence>
<keyword evidence="2" id="KW-1185">Reference proteome</keyword>
<dbReference type="EMBL" id="KV012490">
    <property type="protein sequence ID" value="KZV24940.1"/>
    <property type="molecule type" value="Genomic_DNA"/>
</dbReference>
<evidence type="ECO:0000313" key="1">
    <source>
        <dbReference type="EMBL" id="KZV24940.1"/>
    </source>
</evidence>
<name>A0A2Z7AVM5_9LAMI</name>
<gene>
    <name evidence="1" type="ORF">F511_17506</name>
</gene>
<reference evidence="1 2" key="1">
    <citation type="journal article" date="2015" name="Proc. Natl. Acad. Sci. U.S.A.">
        <title>The resurrection genome of Boea hygrometrica: A blueprint for survival of dehydration.</title>
        <authorList>
            <person name="Xiao L."/>
            <person name="Yang G."/>
            <person name="Zhang L."/>
            <person name="Yang X."/>
            <person name="Zhao S."/>
            <person name="Ji Z."/>
            <person name="Zhou Q."/>
            <person name="Hu M."/>
            <person name="Wang Y."/>
            <person name="Chen M."/>
            <person name="Xu Y."/>
            <person name="Jin H."/>
            <person name="Xiao X."/>
            <person name="Hu G."/>
            <person name="Bao F."/>
            <person name="Hu Y."/>
            <person name="Wan P."/>
            <person name="Li L."/>
            <person name="Deng X."/>
            <person name="Kuang T."/>
            <person name="Xiang C."/>
            <person name="Zhu J.K."/>
            <person name="Oliver M.J."/>
            <person name="He Y."/>
        </authorList>
    </citation>
    <scope>NUCLEOTIDE SEQUENCE [LARGE SCALE GENOMIC DNA]</scope>
    <source>
        <strain evidence="2">cv. XS01</strain>
    </source>
</reference>